<evidence type="ECO:0000313" key="6">
    <source>
        <dbReference type="Proteomes" id="UP000565613"/>
    </source>
</evidence>
<accession>A0A7X9Y1R1</accession>
<feature type="non-terminal residue" evidence="5">
    <location>
        <position position="220"/>
    </location>
</feature>
<dbReference type="InterPro" id="IPR044946">
    <property type="entry name" value="Restrct_endonuc_typeI_TRD_sf"/>
</dbReference>
<dbReference type="AlphaFoldDB" id="A0A7X9Y1R1"/>
<dbReference type="RefSeq" id="WP_206109915.1">
    <property type="nucleotide sequence ID" value="NZ_JABAGR010000023.1"/>
</dbReference>
<keyword evidence="5" id="KW-0540">Nuclease</keyword>
<dbReference type="InterPro" id="IPR000055">
    <property type="entry name" value="Restrct_endonuc_typeI_TRD"/>
</dbReference>
<name>A0A7X9Y1R1_9ACTN</name>
<dbReference type="Pfam" id="PF01420">
    <property type="entry name" value="Methylase_S"/>
    <property type="match status" value="1"/>
</dbReference>
<dbReference type="GO" id="GO:0003677">
    <property type="term" value="F:DNA binding"/>
    <property type="evidence" value="ECO:0007669"/>
    <property type="project" value="UniProtKB-KW"/>
</dbReference>
<keyword evidence="5" id="KW-0255">Endonuclease</keyword>
<dbReference type="InterPro" id="IPR052021">
    <property type="entry name" value="Type-I_RS_S_subunit"/>
</dbReference>
<dbReference type="Proteomes" id="UP000565613">
    <property type="component" value="Unassembled WGS sequence"/>
</dbReference>
<keyword evidence="5" id="KW-0378">Hydrolase</keyword>
<sequence>NGYLEELLDAEFAEMQTEADDTWKDASLLDIANYKNGLAMQKFRPQPGDKGLPVLKIRELGQGEFGPDAERCSSDIEDSVHVRDGDLIFSWSGTLMLDFWAGGDAGLNQHLFKMTSDKYPSWFYYMWTKHHMRKFIAMAKDRATTMGHIKRSALANAAVKIPPSDVLRSQTKAMQPLVDEVVGLKIQSRKLANLRDALLPKLMSGEIDVSKVDLTQPNSH</sequence>
<keyword evidence="3" id="KW-0238">DNA-binding</keyword>
<organism evidence="5 6">
    <name type="scientific">Parafannyhessea umbonata</name>
    <dbReference type="NCBI Taxonomy" id="604330"/>
    <lineage>
        <taxon>Bacteria</taxon>
        <taxon>Bacillati</taxon>
        <taxon>Actinomycetota</taxon>
        <taxon>Coriobacteriia</taxon>
        <taxon>Coriobacteriales</taxon>
        <taxon>Atopobiaceae</taxon>
        <taxon>Parafannyhessea</taxon>
    </lineage>
</organism>
<evidence type="ECO:0000313" key="5">
    <source>
        <dbReference type="EMBL" id="NMF26785.1"/>
    </source>
</evidence>
<comment type="similarity">
    <text evidence="1">Belongs to the type-I restriction system S methylase family.</text>
</comment>
<evidence type="ECO:0000259" key="4">
    <source>
        <dbReference type="Pfam" id="PF01420"/>
    </source>
</evidence>
<dbReference type="GO" id="GO:0004519">
    <property type="term" value="F:endonuclease activity"/>
    <property type="evidence" value="ECO:0007669"/>
    <property type="project" value="UniProtKB-KW"/>
</dbReference>
<gene>
    <name evidence="5" type="ORF">HF885_10255</name>
</gene>
<reference evidence="5 6" key="1">
    <citation type="submission" date="2020-04" db="EMBL/GenBank/DDBJ databases">
        <authorList>
            <person name="Hitch T.C.A."/>
            <person name="Wylensek D."/>
            <person name="Clavel T."/>
        </authorList>
    </citation>
    <scope>NUCLEOTIDE SEQUENCE [LARGE SCALE GENOMIC DNA]</scope>
    <source>
        <strain evidence="5 6">105184</strain>
    </source>
</reference>
<keyword evidence="2" id="KW-0680">Restriction system</keyword>
<feature type="domain" description="Type I restriction modification DNA specificity" evidence="4">
    <location>
        <begin position="21"/>
        <end position="166"/>
    </location>
</feature>
<dbReference type="EMBL" id="JABAGR010000023">
    <property type="protein sequence ID" value="NMF26785.1"/>
    <property type="molecule type" value="Genomic_DNA"/>
</dbReference>
<dbReference type="GO" id="GO:0009307">
    <property type="term" value="P:DNA restriction-modification system"/>
    <property type="evidence" value="ECO:0007669"/>
    <property type="project" value="UniProtKB-KW"/>
</dbReference>
<evidence type="ECO:0000256" key="1">
    <source>
        <dbReference type="ARBA" id="ARBA00010923"/>
    </source>
</evidence>
<dbReference type="Gene3D" id="3.90.220.20">
    <property type="entry name" value="DNA methylase specificity domains"/>
    <property type="match status" value="1"/>
</dbReference>
<protein>
    <submittedName>
        <fullName evidence="5">Restriction endonuclease subunit S</fullName>
    </submittedName>
</protein>
<feature type="non-terminal residue" evidence="5">
    <location>
        <position position="1"/>
    </location>
</feature>
<proteinExistence type="inferred from homology"/>
<evidence type="ECO:0000256" key="3">
    <source>
        <dbReference type="ARBA" id="ARBA00023125"/>
    </source>
</evidence>
<comment type="caution">
    <text evidence="5">The sequence shown here is derived from an EMBL/GenBank/DDBJ whole genome shotgun (WGS) entry which is preliminary data.</text>
</comment>
<dbReference type="SUPFAM" id="SSF116734">
    <property type="entry name" value="DNA methylase specificity domain"/>
    <property type="match status" value="1"/>
</dbReference>
<evidence type="ECO:0000256" key="2">
    <source>
        <dbReference type="ARBA" id="ARBA00022747"/>
    </source>
</evidence>
<dbReference type="PANTHER" id="PTHR30408">
    <property type="entry name" value="TYPE-1 RESTRICTION ENZYME ECOKI SPECIFICITY PROTEIN"/>
    <property type="match status" value="1"/>
</dbReference>
<dbReference type="PANTHER" id="PTHR30408:SF12">
    <property type="entry name" value="TYPE I RESTRICTION ENZYME MJAVIII SPECIFICITY SUBUNIT"/>
    <property type="match status" value="1"/>
</dbReference>